<dbReference type="OMA" id="HPRGIPW"/>
<accession>J3M035</accession>
<dbReference type="Gramene" id="OB04G27600.1">
    <property type="protein sequence ID" value="OB04G27600.1"/>
    <property type="gene ID" value="OB04G27600"/>
</dbReference>
<reference evidence="1" key="2">
    <citation type="submission" date="2013-04" db="UniProtKB">
        <authorList>
            <consortium name="EnsemblPlants"/>
        </authorList>
    </citation>
    <scope>IDENTIFICATION</scope>
</reference>
<dbReference type="EnsemblPlants" id="OB04G27600.1">
    <property type="protein sequence ID" value="OB04G27600.1"/>
    <property type="gene ID" value="OB04G27600"/>
</dbReference>
<protein>
    <submittedName>
        <fullName evidence="1">Uncharacterized protein</fullName>
    </submittedName>
</protein>
<dbReference type="AlphaFoldDB" id="J3M035"/>
<name>J3M035_ORYBR</name>
<evidence type="ECO:0000313" key="2">
    <source>
        <dbReference type="Proteomes" id="UP000006038"/>
    </source>
</evidence>
<dbReference type="eggNOG" id="ENOG502R4AQ">
    <property type="taxonomic scope" value="Eukaryota"/>
</dbReference>
<proteinExistence type="predicted"/>
<evidence type="ECO:0000313" key="1">
    <source>
        <dbReference type="EnsemblPlants" id="OB04G27600.1"/>
    </source>
</evidence>
<dbReference type="HOGENOM" id="CLU_1974199_0_0_1"/>
<organism evidence="1">
    <name type="scientific">Oryza brachyantha</name>
    <name type="common">malo sina</name>
    <dbReference type="NCBI Taxonomy" id="4533"/>
    <lineage>
        <taxon>Eukaryota</taxon>
        <taxon>Viridiplantae</taxon>
        <taxon>Streptophyta</taxon>
        <taxon>Embryophyta</taxon>
        <taxon>Tracheophyta</taxon>
        <taxon>Spermatophyta</taxon>
        <taxon>Magnoliopsida</taxon>
        <taxon>Liliopsida</taxon>
        <taxon>Poales</taxon>
        <taxon>Poaceae</taxon>
        <taxon>BOP clade</taxon>
        <taxon>Oryzoideae</taxon>
        <taxon>Oryzeae</taxon>
        <taxon>Oryzinae</taxon>
        <taxon>Oryza</taxon>
    </lineage>
</organism>
<dbReference type="Proteomes" id="UP000006038">
    <property type="component" value="Chromosome 4"/>
</dbReference>
<keyword evidence="2" id="KW-1185">Reference proteome</keyword>
<sequence length="119" mass="14060">MKNPQRYRFGGSGFLECGRGFKPWVIPKSVARGGASVAVNNVKRWPRKMDEAMEFYEFYDWNVRSYRFKSPFDRRPLIGPRERRRKNEAKRTLRLVGSSDPEYLLQCETAAFGDWEDED</sequence>
<reference evidence="1" key="1">
    <citation type="journal article" date="2013" name="Nat. Commun.">
        <title>Whole-genome sequencing of Oryza brachyantha reveals mechanisms underlying Oryza genome evolution.</title>
        <authorList>
            <person name="Chen J."/>
            <person name="Huang Q."/>
            <person name="Gao D."/>
            <person name="Wang J."/>
            <person name="Lang Y."/>
            <person name="Liu T."/>
            <person name="Li B."/>
            <person name="Bai Z."/>
            <person name="Luis Goicoechea J."/>
            <person name="Liang C."/>
            <person name="Chen C."/>
            <person name="Zhang W."/>
            <person name="Sun S."/>
            <person name="Liao Y."/>
            <person name="Zhang X."/>
            <person name="Yang L."/>
            <person name="Song C."/>
            <person name="Wang M."/>
            <person name="Shi J."/>
            <person name="Liu G."/>
            <person name="Liu J."/>
            <person name="Zhou H."/>
            <person name="Zhou W."/>
            <person name="Yu Q."/>
            <person name="An N."/>
            <person name="Chen Y."/>
            <person name="Cai Q."/>
            <person name="Wang B."/>
            <person name="Liu B."/>
            <person name="Min J."/>
            <person name="Huang Y."/>
            <person name="Wu H."/>
            <person name="Li Z."/>
            <person name="Zhang Y."/>
            <person name="Yin Y."/>
            <person name="Song W."/>
            <person name="Jiang J."/>
            <person name="Jackson S.A."/>
            <person name="Wing R.A."/>
            <person name="Wang J."/>
            <person name="Chen M."/>
        </authorList>
    </citation>
    <scope>NUCLEOTIDE SEQUENCE [LARGE SCALE GENOMIC DNA]</scope>
    <source>
        <strain evidence="1">cv. IRGC 101232</strain>
    </source>
</reference>